<accession>A0A370H393</accession>
<dbReference type="SUPFAM" id="SSF51430">
    <property type="entry name" value="NAD(P)-linked oxidoreductase"/>
    <property type="match status" value="1"/>
</dbReference>
<proteinExistence type="predicted"/>
<protein>
    <submittedName>
        <fullName evidence="3">Aryl-alcohol dehydrogenase-like predicted oxidoreductase</fullName>
    </submittedName>
</protein>
<dbReference type="CDD" id="cd19088">
    <property type="entry name" value="AKR_AKR13B1"/>
    <property type="match status" value="1"/>
</dbReference>
<dbReference type="GO" id="GO:0005737">
    <property type="term" value="C:cytoplasm"/>
    <property type="evidence" value="ECO:0007669"/>
    <property type="project" value="TreeGrafter"/>
</dbReference>
<comment type="caution">
    <text evidence="3">The sequence shown here is derived from an EMBL/GenBank/DDBJ whole genome shotgun (WGS) entry which is preliminary data.</text>
</comment>
<reference evidence="3 4" key="1">
    <citation type="submission" date="2018-07" db="EMBL/GenBank/DDBJ databases">
        <title>Genomic Encyclopedia of Type Strains, Phase IV (KMG-IV): sequencing the most valuable type-strain genomes for metagenomic binning, comparative biology and taxonomic classification.</title>
        <authorList>
            <person name="Goeker M."/>
        </authorList>
    </citation>
    <scope>NUCLEOTIDE SEQUENCE [LARGE SCALE GENOMIC DNA]</scope>
    <source>
        <strain evidence="3 4">DSM 44952</strain>
    </source>
</reference>
<evidence type="ECO:0000259" key="2">
    <source>
        <dbReference type="Pfam" id="PF00248"/>
    </source>
</evidence>
<evidence type="ECO:0000313" key="4">
    <source>
        <dbReference type="Proteomes" id="UP000255355"/>
    </source>
</evidence>
<evidence type="ECO:0000313" key="3">
    <source>
        <dbReference type="EMBL" id="RDI50038.1"/>
    </source>
</evidence>
<dbReference type="InterPro" id="IPR050791">
    <property type="entry name" value="Aldo-Keto_reductase"/>
</dbReference>
<organism evidence="3 4">
    <name type="scientific">Nocardia mexicana</name>
    <dbReference type="NCBI Taxonomy" id="279262"/>
    <lineage>
        <taxon>Bacteria</taxon>
        <taxon>Bacillati</taxon>
        <taxon>Actinomycetota</taxon>
        <taxon>Actinomycetes</taxon>
        <taxon>Mycobacteriales</taxon>
        <taxon>Nocardiaceae</taxon>
        <taxon>Nocardia</taxon>
    </lineage>
</organism>
<dbReference type="Gene3D" id="3.20.20.100">
    <property type="entry name" value="NADP-dependent oxidoreductase domain"/>
    <property type="match status" value="1"/>
</dbReference>
<dbReference type="Proteomes" id="UP000255355">
    <property type="component" value="Unassembled WGS sequence"/>
</dbReference>
<dbReference type="InterPro" id="IPR036812">
    <property type="entry name" value="NAD(P)_OxRdtase_dom_sf"/>
</dbReference>
<dbReference type="Pfam" id="PF00248">
    <property type="entry name" value="Aldo_ket_red"/>
    <property type="match status" value="2"/>
</dbReference>
<keyword evidence="4" id="KW-1185">Reference proteome</keyword>
<dbReference type="EMBL" id="QQAZ01000006">
    <property type="protein sequence ID" value="RDI50038.1"/>
    <property type="molecule type" value="Genomic_DNA"/>
</dbReference>
<evidence type="ECO:0000256" key="1">
    <source>
        <dbReference type="ARBA" id="ARBA00023002"/>
    </source>
</evidence>
<dbReference type="AlphaFoldDB" id="A0A370H393"/>
<dbReference type="RefSeq" id="WP_068021729.1">
    <property type="nucleotide sequence ID" value="NZ_QQAZ01000006.1"/>
</dbReference>
<dbReference type="NCBIfam" id="NF007695">
    <property type="entry name" value="PRK10376.1"/>
    <property type="match status" value="1"/>
</dbReference>
<dbReference type="PANTHER" id="PTHR43625">
    <property type="entry name" value="AFLATOXIN B1 ALDEHYDE REDUCTASE"/>
    <property type="match status" value="1"/>
</dbReference>
<sequence>MTTQADSRPAAASGTFALGGDLPVHRLGYGAMQITGPGVWGDPKDPEEAIRVLRRAAELGVTFIDTADSYGPFVSETLIRHALHPYSDDMVIATKGGLSRPRPGEWIPVGRPEYLRQQLELSLRHLGVERIDLYQLHRIDAQVPLADQVGELAALQKEGKIRHIGLSQVTVAQLAQARKIAEIVSVQNLYNLADRSAEDVLDYAEANNIAFIPWFPMATGDLARPGGPLDTFKREDATPSQLALAWLLRRSPVILPIPGTSSVAHVEENIAAATLTLTDDEYAALSAVNKPATAAKGPRFRLPKLGR</sequence>
<name>A0A370H393_9NOCA</name>
<dbReference type="GO" id="GO:0016491">
    <property type="term" value="F:oxidoreductase activity"/>
    <property type="evidence" value="ECO:0007669"/>
    <property type="project" value="UniProtKB-KW"/>
</dbReference>
<dbReference type="InterPro" id="IPR023210">
    <property type="entry name" value="NADP_OxRdtase_dom"/>
</dbReference>
<gene>
    <name evidence="3" type="ORF">DFR68_106476</name>
</gene>
<keyword evidence="1" id="KW-0560">Oxidoreductase</keyword>
<dbReference type="PANTHER" id="PTHR43625:SF40">
    <property type="entry name" value="ALDO-KETO REDUCTASE YAKC [NADP(+)]"/>
    <property type="match status" value="1"/>
</dbReference>
<feature type="domain" description="NADP-dependent oxidoreductase" evidence="2">
    <location>
        <begin position="233"/>
        <end position="289"/>
    </location>
</feature>
<dbReference type="OrthoDB" id="9768793at2"/>
<feature type="domain" description="NADP-dependent oxidoreductase" evidence="2">
    <location>
        <begin position="26"/>
        <end position="222"/>
    </location>
</feature>
<dbReference type="STRING" id="1210089.GCA_001613165_04067"/>